<reference evidence="2 3" key="1">
    <citation type="submission" date="2021-09" db="EMBL/GenBank/DDBJ databases">
        <title>Genomic insights and catalytic innovation underlie evolution of tropane alkaloids biosynthesis.</title>
        <authorList>
            <person name="Wang Y.-J."/>
            <person name="Tian T."/>
            <person name="Huang J.-P."/>
            <person name="Huang S.-X."/>
        </authorList>
    </citation>
    <scope>NUCLEOTIDE SEQUENCE [LARGE SCALE GENOMIC DNA]</scope>
    <source>
        <strain evidence="2">KIB-2018</strain>
        <tissue evidence="2">Leaf</tissue>
    </source>
</reference>
<proteinExistence type="predicted"/>
<evidence type="ECO:0000313" key="2">
    <source>
        <dbReference type="EMBL" id="KAJ8764145.1"/>
    </source>
</evidence>
<feature type="region of interest" description="Disordered" evidence="1">
    <location>
        <begin position="1"/>
        <end position="33"/>
    </location>
</feature>
<keyword evidence="3" id="KW-1185">Reference proteome</keyword>
<dbReference type="AlphaFoldDB" id="A0AAV8TDM4"/>
<name>A0AAV8TDM4_9ROSI</name>
<dbReference type="EMBL" id="JAIWQS010000005">
    <property type="protein sequence ID" value="KAJ8764145.1"/>
    <property type="molecule type" value="Genomic_DNA"/>
</dbReference>
<evidence type="ECO:0000256" key="1">
    <source>
        <dbReference type="SAM" id="MobiDB-lite"/>
    </source>
</evidence>
<organism evidence="2 3">
    <name type="scientific">Erythroxylum novogranatense</name>
    <dbReference type="NCBI Taxonomy" id="1862640"/>
    <lineage>
        <taxon>Eukaryota</taxon>
        <taxon>Viridiplantae</taxon>
        <taxon>Streptophyta</taxon>
        <taxon>Embryophyta</taxon>
        <taxon>Tracheophyta</taxon>
        <taxon>Spermatophyta</taxon>
        <taxon>Magnoliopsida</taxon>
        <taxon>eudicotyledons</taxon>
        <taxon>Gunneridae</taxon>
        <taxon>Pentapetalae</taxon>
        <taxon>rosids</taxon>
        <taxon>fabids</taxon>
        <taxon>Malpighiales</taxon>
        <taxon>Erythroxylaceae</taxon>
        <taxon>Erythroxylum</taxon>
    </lineage>
</organism>
<gene>
    <name evidence="2" type="ORF">K2173_005057</name>
</gene>
<sequence length="66" mass="7064">MAVDGNSSEETENVALLDGFQRGESADDPITPEESLELKAKNSRSILARTAHQISQGGVYQAEVSD</sequence>
<accession>A0AAV8TDM4</accession>
<comment type="caution">
    <text evidence="2">The sequence shown here is derived from an EMBL/GenBank/DDBJ whole genome shotgun (WGS) entry which is preliminary data.</text>
</comment>
<evidence type="ECO:0000313" key="3">
    <source>
        <dbReference type="Proteomes" id="UP001159364"/>
    </source>
</evidence>
<dbReference type="Proteomes" id="UP001159364">
    <property type="component" value="Linkage Group LG05"/>
</dbReference>
<protein>
    <submittedName>
        <fullName evidence="2">Uncharacterized protein</fullName>
    </submittedName>
</protein>